<dbReference type="AlphaFoldDB" id="A0A5J4IYE8"/>
<sequence>MNTEQQTTAAEEIDLGYFFKQISNFFRGFARLLFMMFDFFKRNILWISLLIIAGVVLGYFAERNSATMYQNKLLVVPNFESTDYLYDKVDEINLKRKQGDSVFIKQFTGENWKRFNTIEIEALPDIYNFVTQSREQLDAFRILFENQELSEFLEDNTTSRSFKYHRLNFYVAGEDAPVVVNKIMEYLNQNEFYKGYQDIYQKNMALRIDKAMKTANNIENIMVALSYVPEEKDGVLSLTANSNSDMFELSDYQEVLLAKKLELEKMQHDQDQIIKVASANYKIVDKGIFGFSKKIKFPIYLVLLFSSVFFILYLFRTLKQFSQDNE</sequence>
<accession>A0A5J4IYE8</accession>
<keyword evidence="1" id="KW-0812">Transmembrane</keyword>
<evidence type="ECO:0000256" key="1">
    <source>
        <dbReference type="SAM" id="Phobius"/>
    </source>
</evidence>
<comment type="caution">
    <text evidence="2">The sequence shown here is derived from an EMBL/GenBank/DDBJ whole genome shotgun (WGS) entry which is preliminary data.</text>
</comment>
<protein>
    <submittedName>
        <fullName evidence="2">Uncharacterized protein</fullName>
    </submittedName>
</protein>
<dbReference type="OrthoDB" id="1452530at2"/>
<feature type="transmembrane region" description="Helical" evidence="1">
    <location>
        <begin position="44"/>
        <end position="61"/>
    </location>
</feature>
<dbReference type="RefSeq" id="WP_151672732.1">
    <property type="nucleotide sequence ID" value="NZ_BKCG01000001.1"/>
</dbReference>
<organism evidence="2 3">
    <name type="scientific">Patiriisocius marinus</name>
    <dbReference type="NCBI Taxonomy" id="1397112"/>
    <lineage>
        <taxon>Bacteria</taxon>
        <taxon>Pseudomonadati</taxon>
        <taxon>Bacteroidota</taxon>
        <taxon>Flavobacteriia</taxon>
        <taxon>Flavobacteriales</taxon>
        <taxon>Flavobacteriaceae</taxon>
        <taxon>Patiriisocius</taxon>
    </lineage>
</organism>
<evidence type="ECO:0000313" key="3">
    <source>
        <dbReference type="Proteomes" id="UP000326509"/>
    </source>
</evidence>
<proteinExistence type="predicted"/>
<dbReference type="EMBL" id="BKCG01000001">
    <property type="protein sequence ID" value="GER58668.1"/>
    <property type="molecule type" value="Genomic_DNA"/>
</dbReference>
<keyword evidence="1" id="KW-0472">Membrane</keyword>
<dbReference type="Proteomes" id="UP000326509">
    <property type="component" value="Unassembled WGS sequence"/>
</dbReference>
<gene>
    <name evidence="2" type="ORF">ULMA_07760</name>
</gene>
<keyword evidence="3" id="KW-1185">Reference proteome</keyword>
<evidence type="ECO:0000313" key="2">
    <source>
        <dbReference type="EMBL" id="GER58668.1"/>
    </source>
</evidence>
<reference evidence="2 3" key="1">
    <citation type="submission" date="2019-08" db="EMBL/GenBank/DDBJ databases">
        <title>Draft genome sequence of Ulvibacter marinus type strain NBRC 109484.</title>
        <authorList>
            <person name="Kawano K."/>
            <person name="Ushijima N."/>
            <person name="Kihara M."/>
            <person name="Itoh H."/>
        </authorList>
    </citation>
    <scope>NUCLEOTIDE SEQUENCE [LARGE SCALE GENOMIC DNA]</scope>
    <source>
        <strain evidence="2 3">NBRC 109484</strain>
    </source>
</reference>
<name>A0A5J4IYE8_9FLAO</name>
<keyword evidence="1" id="KW-1133">Transmembrane helix</keyword>
<feature type="transmembrane region" description="Helical" evidence="1">
    <location>
        <begin position="297"/>
        <end position="315"/>
    </location>
</feature>